<sequence>SQYLGLFNESNNGNLTNHVFAVELDTIYRSEFGDINNNHVAVDINGLDSLVAAPAGYYDSGGNLRNLTLISGQPMQAWIDYDQVENQINVTLAPISAAKPARSLLSLRKDLSEILEDTMFIGFSSSTGSFLTHHYVLGWSFILNGQAEGRRKRIEERKIR</sequence>
<dbReference type="InterPro" id="IPR050258">
    <property type="entry name" value="Leguminous_Lectin"/>
</dbReference>
<keyword evidence="2" id="KW-0430">Lectin</keyword>
<name>A0AAV0MEV5_9ROSI</name>
<feature type="domain" description="Legume lectin" evidence="3">
    <location>
        <begin position="1"/>
        <end position="150"/>
    </location>
</feature>
<dbReference type="PANTHER" id="PTHR32401:SF50">
    <property type="entry name" value="OS07G0133000 PROTEIN"/>
    <property type="match status" value="1"/>
</dbReference>
<dbReference type="PANTHER" id="PTHR32401">
    <property type="entry name" value="CONCANAVALIN A-LIKE LECTIN FAMILY PROTEIN"/>
    <property type="match status" value="1"/>
</dbReference>
<evidence type="ECO:0000313" key="4">
    <source>
        <dbReference type="EMBL" id="CAI0444315.1"/>
    </source>
</evidence>
<dbReference type="CDD" id="cd06899">
    <property type="entry name" value="lectin_legume_LecRK_Arcelin_ConA"/>
    <property type="match status" value="1"/>
</dbReference>
<dbReference type="Gene3D" id="2.60.120.200">
    <property type="match status" value="1"/>
</dbReference>
<evidence type="ECO:0000313" key="5">
    <source>
        <dbReference type="Proteomes" id="UP001154282"/>
    </source>
</evidence>
<proteinExistence type="inferred from homology"/>
<dbReference type="Proteomes" id="UP001154282">
    <property type="component" value="Unassembled WGS sequence"/>
</dbReference>
<keyword evidence="5" id="KW-1185">Reference proteome</keyword>
<evidence type="ECO:0000256" key="2">
    <source>
        <dbReference type="ARBA" id="ARBA00022734"/>
    </source>
</evidence>
<dbReference type="InterPro" id="IPR001220">
    <property type="entry name" value="Legume_lectin_dom"/>
</dbReference>
<dbReference type="AlphaFoldDB" id="A0AAV0MEV5"/>
<gene>
    <name evidence="4" type="ORF">LITE_LOCUS28057</name>
</gene>
<evidence type="ECO:0000259" key="3">
    <source>
        <dbReference type="Pfam" id="PF00139"/>
    </source>
</evidence>
<dbReference type="EMBL" id="CAMGYJ010000007">
    <property type="protein sequence ID" value="CAI0444315.1"/>
    <property type="molecule type" value="Genomic_DNA"/>
</dbReference>
<accession>A0AAV0MEV5</accession>
<comment type="similarity">
    <text evidence="1">Belongs to the leguminous lectin family.</text>
</comment>
<dbReference type="Pfam" id="PF00139">
    <property type="entry name" value="Lectin_legB"/>
    <property type="match status" value="1"/>
</dbReference>
<evidence type="ECO:0000256" key="1">
    <source>
        <dbReference type="ARBA" id="ARBA00007606"/>
    </source>
</evidence>
<dbReference type="InterPro" id="IPR013320">
    <property type="entry name" value="ConA-like_dom_sf"/>
</dbReference>
<protein>
    <recommendedName>
        <fullName evidence="3">Legume lectin domain-containing protein</fullName>
    </recommendedName>
</protein>
<dbReference type="SUPFAM" id="SSF49899">
    <property type="entry name" value="Concanavalin A-like lectins/glucanases"/>
    <property type="match status" value="1"/>
</dbReference>
<comment type="caution">
    <text evidence="4">The sequence shown here is derived from an EMBL/GenBank/DDBJ whole genome shotgun (WGS) entry which is preliminary data.</text>
</comment>
<organism evidence="4 5">
    <name type="scientific">Linum tenue</name>
    <dbReference type="NCBI Taxonomy" id="586396"/>
    <lineage>
        <taxon>Eukaryota</taxon>
        <taxon>Viridiplantae</taxon>
        <taxon>Streptophyta</taxon>
        <taxon>Embryophyta</taxon>
        <taxon>Tracheophyta</taxon>
        <taxon>Spermatophyta</taxon>
        <taxon>Magnoliopsida</taxon>
        <taxon>eudicotyledons</taxon>
        <taxon>Gunneridae</taxon>
        <taxon>Pentapetalae</taxon>
        <taxon>rosids</taxon>
        <taxon>fabids</taxon>
        <taxon>Malpighiales</taxon>
        <taxon>Linaceae</taxon>
        <taxon>Linum</taxon>
    </lineage>
</organism>
<reference evidence="4" key="1">
    <citation type="submission" date="2022-08" db="EMBL/GenBank/DDBJ databases">
        <authorList>
            <person name="Gutierrez-Valencia J."/>
        </authorList>
    </citation>
    <scope>NUCLEOTIDE SEQUENCE</scope>
</reference>
<feature type="non-terminal residue" evidence="4">
    <location>
        <position position="1"/>
    </location>
</feature>
<dbReference type="GO" id="GO:0030246">
    <property type="term" value="F:carbohydrate binding"/>
    <property type="evidence" value="ECO:0007669"/>
    <property type="project" value="UniProtKB-KW"/>
</dbReference>